<evidence type="ECO:0000313" key="1">
    <source>
        <dbReference type="EMBL" id="PVH63283.1"/>
    </source>
</evidence>
<protein>
    <submittedName>
        <fullName evidence="1">Uncharacterized protein</fullName>
    </submittedName>
</protein>
<sequence length="244" mass="27813">MVKESFRALSDFVGEAASILTKKVQIYGIQGDYVIILSDLGRELYLGYLQSVIEKHRNGKSWNGVLSIGDVQVTDRRTFEIAKEASESATRQAMTNDFKKLSELLATYFQTTKNHIPIYFTELESDMFSCFQKLGTYNSHRTLSFQEYILSHLALKSAMARAHLFLDLYGAHQLLGREDHLKLRQILNPSHSETEDWTLLVHMHPVLDKVFNRGISDPPISDPRGSEPARRKVAETTFLLMGED</sequence>
<dbReference type="Proteomes" id="UP000243499">
    <property type="component" value="Chromosome 3"/>
</dbReference>
<dbReference type="PANTHER" id="PTHR35161">
    <property type="entry name" value="OS02G0303100 PROTEIN"/>
    <property type="match status" value="1"/>
</dbReference>
<dbReference type="EMBL" id="CM008048">
    <property type="protein sequence ID" value="PVH63283.1"/>
    <property type="molecule type" value="Genomic_DNA"/>
</dbReference>
<gene>
    <name evidence="1" type="ORF">PAHAL_3G512200</name>
</gene>
<proteinExistence type="predicted"/>
<dbReference type="AlphaFoldDB" id="A0A2T8KM67"/>
<reference evidence="1" key="1">
    <citation type="submission" date="2018-04" db="EMBL/GenBank/DDBJ databases">
        <title>WGS assembly of Panicum hallii.</title>
        <authorList>
            <person name="Lovell J."/>
            <person name="Jenkins J."/>
            <person name="Lowry D."/>
            <person name="Mamidi S."/>
            <person name="Sreedasyam A."/>
            <person name="Weng X."/>
            <person name="Barry K."/>
            <person name="Bonette J."/>
            <person name="Campitelli B."/>
            <person name="Daum C."/>
            <person name="Gordon S."/>
            <person name="Gould B."/>
            <person name="Lipzen A."/>
            <person name="Macqueen A."/>
            <person name="Palacio-Mejia J."/>
            <person name="Plott C."/>
            <person name="Shakirov E."/>
            <person name="Shu S."/>
            <person name="Yoshinaga Y."/>
            <person name="Zane M."/>
            <person name="Rokhsar D."/>
            <person name="Grimwood J."/>
            <person name="Schmutz J."/>
            <person name="Juenger T."/>
        </authorList>
    </citation>
    <scope>NUCLEOTIDE SEQUENCE [LARGE SCALE GENOMIC DNA]</scope>
    <source>
        <strain evidence="1">FIL2</strain>
    </source>
</reference>
<accession>A0A2T8KM67</accession>
<name>A0A2T8KM67_9POAL</name>
<dbReference type="Gramene" id="PVH63283">
    <property type="protein sequence ID" value="PVH63283"/>
    <property type="gene ID" value="PAHAL_3G512200"/>
</dbReference>
<dbReference type="PANTHER" id="PTHR35161:SF19">
    <property type="entry name" value="OS02G0113400 PROTEIN"/>
    <property type="match status" value="1"/>
</dbReference>
<organism evidence="1">
    <name type="scientific">Panicum hallii</name>
    <dbReference type="NCBI Taxonomy" id="206008"/>
    <lineage>
        <taxon>Eukaryota</taxon>
        <taxon>Viridiplantae</taxon>
        <taxon>Streptophyta</taxon>
        <taxon>Embryophyta</taxon>
        <taxon>Tracheophyta</taxon>
        <taxon>Spermatophyta</taxon>
        <taxon>Magnoliopsida</taxon>
        <taxon>Liliopsida</taxon>
        <taxon>Poales</taxon>
        <taxon>Poaceae</taxon>
        <taxon>PACMAD clade</taxon>
        <taxon>Panicoideae</taxon>
        <taxon>Panicodae</taxon>
        <taxon>Paniceae</taxon>
        <taxon>Panicinae</taxon>
        <taxon>Panicum</taxon>
        <taxon>Panicum sect. Panicum</taxon>
    </lineage>
</organism>